<dbReference type="InterPro" id="IPR001087">
    <property type="entry name" value="GDSL"/>
</dbReference>
<dbReference type="PANTHER" id="PTHR45648">
    <property type="entry name" value="GDSL LIPASE/ACYLHYDROLASE FAMILY PROTEIN (AFU_ORTHOLOGUE AFUA_4G14700)"/>
    <property type="match status" value="1"/>
</dbReference>
<evidence type="ECO:0000313" key="2">
    <source>
        <dbReference type="EMBL" id="KAK7429777.1"/>
    </source>
</evidence>
<evidence type="ECO:0000313" key="3">
    <source>
        <dbReference type="Proteomes" id="UP001498421"/>
    </source>
</evidence>
<dbReference type="Proteomes" id="UP001498421">
    <property type="component" value="Unassembled WGS sequence"/>
</dbReference>
<comment type="caution">
    <text evidence="2">The sequence shown here is derived from an EMBL/GenBank/DDBJ whole genome shotgun (WGS) entry which is preliminary data.</text>
</comment>
<dbReference type="EMBL" id="JAZAVK010000025">
    <property type="protein sequence ID" value="KAK7429777.1"/>
    <property type="molecule type" value="Genomic_DNA"/>
</dbReference>
<reference evidence="2 3" key="1">
    <citation type="journal article" date="2025" name="Microbiol. Resour. Announc.">
        <title>Draft genome sequences for Neonectria magnoliae and Neonectria punicea, canker pathogens of Liriodendron tulipifera and Acer saccharum in West Virginia.</title>
        <authorList>
            <person name="Petronek H.M."/>
            <person name="Kasson M.T."/>
            <person name="Metheny A.M."/>
            <person name="Stauder C.M."/>
            <person name="Lovett B."/>
            <person name="Lynch S.C."/>
            <person name="Garnas J.R."/>
            <person name="Kasson L.R."/>
            <person name="Stajich J.E."/>
        </authorList>
    </citation>
    <scope>NUCLEOTIDE SEQUENCE [LARGE SCALE GENOMIC DNA]</scope>
    <source>
        <strain evidence="2 3">NRRL 64651</strain>
    </source>
</reference>
<evidence type="ECO:0000256" key="1">
    <source>
        <dbReference type="ARBA" id="ARBA00022801"/>
    </source>
</evidence>
<keyword evidence="1" id="KW-0378">Hydrolase</keyword>
<dbReference type="Gene3D" id="3.40.50.1110">
    <property type="entry name" value="SGNH hydrolase"/>
    <property type="match status" value="1"/>
</dbReference>
<accession>A0ABR1I880</accession>
<dbReference type="InterPro" id="IPR051058">
    <property type="entry name" value="GDSL_Est/Lipase"/>
</dbReference>
<dbReference type="InterPro" id="IPR036514">
    <property type="entry name" value="SGNH_hydro_sf"/>
</dbReference>
<protein>
    <recommendedName>
        <fullName evidence="4">Acetylesterase</fullName>
    </recommendedName>
</protein>
<dbReference type="CDD" id="cd01846">
    <property type="entry name" value="fatty_acyltransferase_like"/>
    <property type="match status" value="1"/>
</dbReference>
<organism evidence="2 3">
    <name type="scientific">Neonectria magnoliae</name>
    <dbReference type="NCBI Taxonomy" id="2732573"/>
    <lineage>
        <taxon>Eukaryota</taxon>
        <taxon>Fungi</taxon>
        <taxon>Dikarya</taxon>
        <taxon>Ascomycota</taxon>
        <taxon>Pezizomycotina</taxon>
        <taxon>Sordariomycetes</taxon>
        <taxon>Hypocreomycetidae</taxon>
        <taxon>Hypocreales</taxon>
        <taxon>Nectriaceae</taxon>
        <taxon>Neonectria</taxon>
    </lineage>
</organism>
<keyword evidence="3" id="KW-1185">Reference proteome</keyword>
<dbReference type="Pfam" id="PF00657">
    <property type="entry name" value="Lipase_GDSL"/>
    <property type="match status" value="1"/>
</dbReference>
<sequence length="271" mass="29042">MPVNNQVTAFVPVAARVGDSYSQTGFEVTGTQPSVANPLGNPNLPGWTASGGLNWVGFMVTEFNTSLTLSYNFAYGGATVDADLVAPYASTVLSLIDQVDQFNNSIADHPDEAPWTSDNTVVGVWMGVNDVGNSYYTSGVSETLVKVVDAYFEQLQILYNFGVRNFALLTVPPQGEASNALLISAINQFNELLESKLAEFNQDNEGITSKIADTSVAFNTAVQDPEAFGAPDATCYNGDGVSCLWFNDYHPAVAIEKLVAAQVATDWDGFF</sequence>
<dbReference type="PANTHER" id="PTHR45648:SF22">
    <property type="entry name" value="GDSL LIPASE_ACYLHYDROLASE FAMILY PROTEIN (AFU_ORTHOLOGUE AFUA_4G14700)"/>
    <property type="match status" value="1"/>
</dbReference>
<dbReference type="SUPFAM" id="SSF52266">
    <property type="entry name" value="SGNH hydrolase"/>
    <property type="match status" value="1"/>
</dbReference>
<name>A0ABR1I880_9HYPO</name>
<gene>
    <name evidence="2" type="ORF">QQZ08_003622</name>
</gene>
<proteinExistence type="predicted"/>
<evidence type="ECO:0008006" key="4">
    <source>
        <dbReference type="Google" id="ProtNLM"/>
    </source>
</evidence>